<dbReference type="SUPFAM" id="SSF57196">
    <property type="entry name" value="EGF/Laminin"/>
    <property type="match status" value="1"/>
</dbReference>
<dbReference type="Proteomes" id="UP001558652">
    <property type="component" value="Unassembled WGS sequence"/>
</dbReference>
<evidence type="ECO:0000313" key="3">
    <source>
        <dbReference type="Proteomes" id="UP001558652"/>
    </source>
</evidence>
<evidence type="ECO:0000256" key="1">
    <source>
        <dbReference type="SAM" id="MobiDB-lite"/>
    </source>
</evidence>
<comment type="caution">
    <text evidence="2">The sequence shown here is derived from an EMBL/GenBank/DDBJ whole genome shotgun (WGS) entry which is preliminary data.</text>
</comment>
<accession>A0ABD0YHV1</accession>
<organism evidence="2 3">
    <name type="scientific">Ranatra chinensis</name>
    <dbReference type="NCBI Taxonomy" id="642074"/>
    <lineage>
        <taxon>Eukaryota</taxon>
        <taxon>Metazoa</taxon>
        <taxon>Ecdysozoa</taxon>
        <taxon>Arthropoda</taxon>
        <taxon>Hexapoda</taxon>
        <taxon>Insecta</taxon>
        <taxon>Pterygota</taxon>
        <taxon>Neoptera</taxon>
        <taxon>Paraneoptera</taxon>
        <taxon>Hemiptera</taxon>
        <taxon>Heteroptera</taxon>
        <taxon>Panheteroptera</taxon>
        <taxon>Nepomorpha</taxon>
        <taxon>Nepidae</taxon>
        <taxon>Ranatrinae</taxon>
        <taxon>Ranatra</taxon>
    </lineage>
</organism>
<keyword evidence="3" id="KW-1185">Reference proteome</keyword>
<feature type="region of interest" description="Disordered" evidence="1">
    <location>
        <begin position="23"/>
        <end position="43"/>
    </location>
</feature>
<name>A0ABD0YHV1_9HEMI</name>
<proteinExistence type="predicted"/>
<gene>
    <name evidence="2" type="ORF">AAG570_007594</name>
</gene>
<dbReference type="EMBL" id="JBFDAA010000021">
    <property type="protein sequence ID" value="KAL1114770.1"/>
    <property type="molecule type" value="Genomic_DNA"/>
</dbReference>
<protein>
    <submittedName>
        <fullName evidence="2">Uncharacterized protein</fullName>
    </submittedName>
</protein>
<dbReference type="Gene3D" id="2.10.25.10">
    <property type="entry name" value="Laminin"/>
    <property type="match status" value="1"/>
</dbReference>
<reference evidence="2 3" key="1">
    <citation type="submission" date="2024-07" db="EMBL/GenBank/DDBJ databases">
        <title>Chromosome-level genome assembly of the water stick insect Ranatra chinensis (Heteroptera: Nepidae).</title>
        <authorList>
            <person name="Liu X."/>
        </authorList>
    </citation>
    <scope>NUCLEOTIDE SEQUENCE [LARGE SCALE GENOMIC DNA]</scope>
    <source>
        <strain evidence="2">Cailab_2021Rc</strain>
        <tissue evidence="2">Muscle</tissue>
    </source>
</reference>
<sequence length="145" mass="15353">MVEACQGAGIDSAHPLRAAIPSIGNNSATATRPGVTERADTGPTSLQSAIVGNKLTIFKMILKTAILDCGVQPKKETLNESGVFSQKSSVPFSMPPGRCGHESPCEQLCYELHDGMFECDCKRGFVLHHDGYSCLEHVSALSGCG</sequence>
<evidence type="ECO:0000313" key="2">
    <source>
        <dbReference type="EMBL" id="KAL1114770.1"/>
    </source>
</evidence>
<dbReference type="AlphaFoldDB" id="A0ABD0YHV1"/>